<dbReference type="Proteomes" id="UP000029381">
    <property type="component" value="Unassembled WGS sequence"/>
</dbReference>
<dbReference type="InterPro" id="IPR000600">
    <property type="entry name" value="ROK"/>
</dbReference>
<name>A0A091C0S4_9ENTE</name>
<dbReference type="InterPro" id="IPR043129">
    <property type="entry name" value="ATPase_NBD"/>
</dbReference>
<organism evidence="2 3">
    <name type="scientific">Tetragenococcus muriaticus 3MR10-3</name>
    <dbReference type="NCBI Taxonomy" id="1302648"/>
    <lineage>
        <taxon>Bacteria</taxon>
        <taxon>Bacillati</taxon>
        <taxon>Bacillota</taxon>
        <taxon>Bacilli</taxon>
        <taxon>Lactobacillales</taxon>
        <taxon>Enterococcaceae</taxon>
        <taxon>Tetragenococcus</taxon>
    </lineage>
</organism>
<evidence type="ECO:0000313" key="3">
    <source>
        <dbReference type="Proteomes" id="UP000029381"/>
    </source>
</evidence>
<protein>
    <submittedName>
        <fullName evidence="2">N-acetylmannosamine kinase</fullName>
        <ecNumber evidence="2">2.7.1.60</ecNumber>
    </submittedName>
</protein>
<keyword evidence="3" id="KW-1185">Reference proteome</keyword>
<sequence length="80" mass="9100">MYNYLAESLYNIQVSLDPEMIIIGGGISGRDEFIDELRKQLYNYLAKKGIETIMPKIHACQYKNDANLIGAALNFETLNQ</sequence>
<dbReference type="PATRIC" id="fig|1302648.3.peg.1008"/>
<evidence type="ECO:0000256" key="1">
    <source>
        <dbReference type="ARBA" id="ARBA00006479"/>
    </source>
</evidence>
<dbReference type="SUPFAM" id="SSF53067">
    <property type="entry name" value="Actin-like ATPase domain"/>
    <property type="match status" value="1"/>
</dbReference>
<accession>A0A091C0S4</accession>
<dbReference type="EC" id="2.7.1.60" evidence="2"/>
<keyword evidence="2" id="KW-0418">Kinase</keyword>
<evidence type="ECO:0000313" key="2">
    <source>
        <dbReference type="EMBL" id="KFN91411.1"/>
    </source>
</evidence>
<dbReference type="GO" id="GO:0009384">
    <property type="term" value="F:N-acylmannosamine kinase activity"/>
    <property type="evidence" value="ECO:0007669"/>
    <property type="project" value="UniProtKB-EC"/>
</dbReference>
<dbReference type="Gene3D" id="3.30.420.40">
    <property type="match status" value="1"/>
</dbReference>
<dbReference type="EMBL" id="JPVT01000099">
    <property type="protein sequence ID" value="KFN91411.1"/>
    <property type="molecule type" value="Genomic_DNA"/>
</dbReference>
<reference evidence="2 3" key="1">
    <citation type="submission" date="2014-08" db="EMBL/GenBank/DDBJ databases">
        <title>Genome sequence of Tetragenococcus muriaticus.</title>
        <authorList>
            <person name="Chuea-nongthon C."/>
            <person name="Rodtong S."/>
            <person name="Yongsawatdigul J."/>
            <person name="Steele J.L."/>
            <person name="Liu X.-y."/>
            <person name="Speers J."/>
            <person name="Glasner J.D."/>
            <person name="Neeno-Eckwall E.C."/>
        </authorList>
    </citation>
    <scope>NUCLEOTIDE SEQUENCE [LARGE SCALE GENOMIC DNA]</scope>
    <source>
        <strain evidence="2 3">3MR10-3</strain>
    </source>
</reference>
<proteinExistence type="inferred from homology"/>
<gene>
    <name evidence="2" type="ORF">TMU3MR103_1039</name>
</gene>
<comment type="caution">
    <text evidence="2">The sequence shown here is derived from an EMBL/GenBank/DDBJ whole genome shotgun (WGS) entry which is preliminary data.</text>
</comment>
<keyword evidence="2" id="KW-0808">Transferase</keyword>
<comment type="similarity">
    <text evidence="1">Belongs to the ROK (NagC/XylR) family.</text>
</comment>
<dbReference type="AlphaFoldDB" id="A0A091C0S4"/>
<dbReference type="Pfam" id="PF00480">
    <property type="entry name" value="ROK"/>
    <property type="match status" value="1"/>
</dbReference>